<dbReference type="Proteomes" id="UP000515124">
    <property type="component" value="Unplaced"/>
</dbReference>
<dbReference type="Pfam" id="PF04578">
    <property type="entry name" value="DUF594"/>
    <property type="match status" value="1"/>
</dbReference>
<keyword evidence="1" id="KW-0472">Membrane</keyword>
<reference evidence="4" key="1">
    <citation type="submission" date="2025-08" db="UniProtKB">
        <authorList>
            <consortium name="RefSeq"/>
        </authorList>
    </citation>
    <scope>IDENTIFICATION</scope>
</reference>
<dbReference type="GeneID" id="110744859"/>
<feature type="transmembrane region" description="Helical" evidence="1">
    <location>
        <begin position="79"/>
        <end position="97"/>
    </location>
</feature>
<feature type="transmembrane region" description="Helical" evidence="1">
    <location>
        <begin position="148"/>
        <end position="167"/>
    </location>
</feature>
<dbReference type="PANTHER" id="PTHR31325">
    <property type="entry name" value="OS01G0798800 PROTEIN-RELATED"/>
    <property type="match status" value="1"/>
</dbReference>
<name>A0A6P5RCS4_PRUAV</name>
<keyword evidence="1" id="KW-1133">Transmembrane helix</keyword>
<feature type="transmembrane region" description="Helical" evidence="1">
    <location>
        <begin position="591"/>
        <end position="608"/>
    </location>
</feature>
<feature type="transmembrane region" description="Helical" evidence="1">
    <location>
        <begin position="393"/>
        <end position="415"/>
    </location>
</feature>
<gene>
    <name evidence="4" type="primary">LOC110744859</name>
</gene>
<dbReference type="KEGG" id="pavi:110744859"/>
<dbReference type="Pfam" id="PF13968">
    <property type="entry name" value="DUF4220"/>
    <property type="match status" value="1"/>
</dbReference>
<keyword evidence="3" id="KW-1185">Reference proteome</keyword>
<evidence type="ECO:0000313" key="4">
    <source>
        <dbReference type="RefSeq" id="XP_021800577.1"/>
    </source>
</evidence>
<feature type="transmembrane region" description="Helical" evidence="1">
    <location>
        <begin position="362"/>
        <end position="381"/>
    </location>
</feature>
<keyword evidence="1" id="KW-0812">Transmembrane</keyword>
<dbReference type="InterPro" id="IPR007658">
    <property type="entry name" value="DUF594"/>
</dbReference>
<dbReference type="InterPro" id="IPR025315">
    <property type="entry name" value="DUF4220"/>
</dbReference>
<evidence type="ECO:0000256" key="1">
    <source>
        <dbReference type="SAM" id="Phobius"/>
    </source>
</evidence>
<protein>
    <submittedName>
        <fullName evidence="4">Uncharacterized protein LOC110744859</fullName>
    </submittedName>
</protein>
<sequence>MLSSLLLLENKKNTKQRKASSTSPASLQNLSTLPFKSCKNRLIMFLTVVSSLIFTDKRMAMQIFPESVRKIWNEWELRAMVLISLSLQAILILIGSWRKHSTSNILRIVLWLAYLSADSVATVSLGILSNNQEDSPGDSVNPDYIITAFWAPFLLLHLGGPDTITAYSLEDNELWLRHLLGVAVQVLVAFYVFLRAWSNKVLNFLAIPMFIVGIIKFGERTWVLRSASSEHFRESMLPHPDPGPNYARYMEEYSSKKAEGFKVELGPPIEAPKAENNSNDAGRVPDDSIQKAVILNKAYSFFETFKRLCADLILSFQNIEKSQTFFQNRNSEQAFEVIEIELGFMYDVFYTRAVLVHSRLGGILRCISLSLTVSVFLAFLFKEKHSYTGVDVAITYVLLVGAIILEMYAVVMLLSSDWTTLQLNKHKNGVLKPFHKAVSSIPLVKNNRWSNKLGQYNLITFCLKKRPAKCIFIKEDLFINKLLEKYRYQDSEDVSTELTNLIFMQLKEKSKSASNFDACKQLCANRGAQALHDAKCANELGWAIDRVEFEQSILLWHIATDLCYNADVKGNSDSDAVPNQNCKNSKQLSNYMLYLLVMCSFMLPNGIGQIRFQDTCAEAEDFFTERKSITDEEKACAMLLKVSTDISPSEVKGDRSKSVLFDACRLAKALQSMEVEGHWGTNEKKWELVSQVWVEMLSYAANRCRWSDHAQQLRRGGELLTHVWLLMAHLGLTEQFQISEGHKRAKLVVQ</sequence>
<feature type="domain" description="DUF4220" evidence="2">
    <location>
        <begin position="111"/>
        <end position="460"/>
    </location>
</feature>
<evidence type="ECO:0000259" key="2">
    <source>
        <dbReference type="Pfam" id="PF13968"/>
    </source>
</evidence>
<feature type="transmembrane region" description="Helical" evidence="1">
    <location>
        <begin position="109"/>
        <end position="128"/>
    </location>
</feature>
<feature type="transmembrane region" description="Helical" evidence="1">
    <location>
        <begin position="200"/>
        <end position="218"/>
    </location>
</feature>
<dbReference type="AlphaFoldDB" id="A0A6P5RCS4"/>
<proteinExistence type="predicted"/>
<evidence type="ECO:0000313" key="3">
    <source>
        <dbReference type="Proteomes" id="UP000515124"/>
    </source>
</evidence>
<organism evidence="3 4">
    <name type="scientific">Prunus avium</name>
    <name type="common">Cherry</name>
    <name type="synonym">Cerasus avium</name>
    <dbReference type="NCBI Taxonomy" id="42229"/>
    <lineage>
        <taxon>Eukaryota</taxon>
        <taxon>Viridiplantae</taxon>
        <taxon>Streptophyta</taxon>
        <taxon>Embryophyta</taxon>
        <taxon>Tracheophyta</taxon>
        <taxon>Spermatophyta</taxon>
        <taxon>Magnoliopsida</taxon>
        <taxon>eudicotyledons</taxon>
        <taxon>Gunneridae</taxon>
        <taxon>Pentapetalae</taxon>
        <taxon>rosids</taxon>
        <taxon>fabids</taxon>
        <taxon>Rosales</taxon>
        <taxon>Rosaceae</taxon>
        <taxon>Amygdaloideae</taxon>
        <taxon>Amygdaleae</taxon>
        <taxon>Prunus</taxon>
    </lineage>
</organism>
<accession>A0A6P5RCS4</accession>
<dbReference type="RefSeq" id="XP_021800577.1">
    <property type="nucleotide sequence ID" value="XM_021944885.1"/>
</dbReference>
<feature type="transmembrane region" description="Helical" evidence="1">
    <location>
        <begin position="174"/>
        <end position="194"/>
    </location>
</feature>